<reference evidence="2 3" key="1">
    <citation type="journal article" date="2012" name="Genome Biol.">
        <title>Genome and low-iron response of an oceanic diatom adapted to chronic iron limitation.</title>
        <authorList>
            <person name="Lommer M."/>
            <person name="Specht M."/>
            <person name="Roy A.S."/>
            <person name="Kraemer L."/>
            <person name="Andreson R."/>
            <person name="Gutowska M.A."/>
            <person name="Wolf J."/>
            <person name="Bergner S.V."/>
            <person name="Schilhabel M.B."/>
            <person name="Klostermeier U.C."/>
            <person name="Beiko R.G."/>
            <person name="Rosenstiel P."/>
            <person name="Hippler M."/>
            <person name="Laroche J."/>
        </authorList>
    </citation>
    <scope>NUCLEOTIDE SEQUENCE [LARGE SCALE GENOMIC DNA]</scope>
    <source>
        <strain evidence="2 3">CCMP1005</strain>
    </source>
</reference>
<organism evidence="2 3">
    <name type="scientific">Thalassiosira oceanica</name>
    <name type="common">Marine diatom</name>
    <dbReference type="NCBI Taxonomy" id="159749"/>
    <lineage>
        <taxon>Eukaryota</taxon>
        <taxon>Sar</taxon>
        <taxon>Stramenopiles</taxon>
        <taxon>Ochrophyta</taxon>
        <taxon>Bacillariophyta</taxon>
        <taxon>Coscinodiscophyceae</taxon>
        <taxon>Thalassiosirophycidae</taxon>
        <taxon>Thalassiosirales</taxon>
        <taxon>Thalassiosiraceae</taxon>
        <taxon>Thalassiosira</taxon>
    </lineage>
</organism>
<feature type="compositionally biased region" description="Low complexity" evidence="1">
    <location>
        <begin position="312"/>
        <end position="323"/>
    </location>
</feature>
<accession>K0S6Y0</accession>
<dbReference type="Proteomes" id="UP000266841">
    <property type="component" value="Unassembled WGS sequence"/>
</dbReference>
<protein>
    <submittedName>
        <fullName evidence="2">Uncharacterized protein</fullName>
    </submittedName>
</protein>
<comment type="caution">
    <text evidence="2">The sequence shown here is derived from an EMBL/GenBank/DDBJ whole genome shotgun (WGS) entry which is preliminary data.</text>
</comment>
<feature type="compositionally biased region" description="Basic residues" evidence="1">
    <location>
        <begin position="25"/>
        <end position="35"/>
    </location>
</feature>
<keyword evidence="3" id="KW-1185">Reference proteome</keyword>
<sequence length="676" mass="72941">SPEEVKALSSEEILGMSSKVEKLMKSSKKKKTKTKKIMEDSRKKTRKDNPPQYVAAPAQPPSYLQVPYEVAQLHPSHLVPFPYPYQHYQQPFTHQPHQYQQQPTSQYQQLPVWTGIQPPGALAKPAVTPGDSDDFNTVTAYNQAVEARIHNDEEKDVLANTTITSERKRKVEEEVERKRIEGIMERMTSNILALNNVVSSKMPCQNMKHLALETASISRKSEECEWKSKETASQSESPKHKRIRCGDNSASEEKSADLRFNKDNTKSLNQAEVEGEINIIGAPEVWDMETIKVPASNIVASTRLSSPREPGEQLSSSSEEQSSAGLTGADAGLSALAVVCDESSETHATETALSETDDRSVSCKKGLVAAAASARRIPDGAKTEVQEVGIATVVPMKGAEVATKPPTGKKPQSTNGAAEAKAKANQALSQTPVEAAAFARWLPDNAKAEVQDGIATIVPMKRAMSATEPPTGKKPQSSTNKAAKAKAKAKANQTPVVDAAFVRRWLSDNTTAEVQDGIATIVPLKRAMSATKPPTGKKPRSTNVAAKAKARSNQTLFQTAASPLGLQAQTSQIVLGQPVANPMDGYSQMMQGQVMAPGQVMPCGIAQWQYGMPQPNVYHQPPAIAVCNTQLAQPMMQPAIQVHMGVQQTFTPTGFVISNPAPAQGVVGMISAVPLY</sequence>
<feature type="region of interest" description="Disordered" evidence="1">
    <location>
        <begin position="221"/>
        <end position="263"/>
    </location>
</feature>
<feature type="region of interest" description="Disordered" evidence="1">
    <location>
        <begin position="19"/>
        <end position="58"/>
    </location>
</feature>
<feature type="compositionally biased region" description="Basic and acidic residues" evidence="1">
    <location>
        <begin position="221"/>
        <end position="230"/>
    </location>
</feature>
<evidence type="ECO:0000256" key="1">
    <source>
        <dbReference type="SAM" id="MobiDB-lite"/>
    </source>
</evidence>
<dbReference type="AlphaFoldDB" id="K0S6Y0"/>
<feature type="region of interest" description="Disordered" evidence="1">
    <location>
        <begin position="465"/>
        <end position="491"/>
    </location>
</feature>
<evidence type="ECO:0000313" key="3">
    <source>
        <dbReference type="Proteomes" id="UP000266841"/>
    </source>
</evidence>
<dbReference type="EMBL" id="AGNL01020822">
    <property type="protein sequence ID" value="EJK60644.1"/>
    <property type="molecule type" value="Genomic_DNA"/>
</dbReference>
<name>K0S6Y0_THAOC</name>
<feature type="compositionally biased region" description="Basic and acidic residues" evidence="1">
    <location>
        <begin position="251"/>
        <end position="263"/>
    </location>
</feature>
<gene>
    <name evidence="2" type="ORF">THAOC_18963</name>
</gene>
<feature type="non-terminal residue" evidence="2">
    <location>
        <position position="1"/>
    </location>
</feature>
<feature type="region of interest" description="Disordered" evidence="1">
    <location>
        <begin position="401"/>
        <end position="422"/>
    </location>
</feature>
<proteinExistence type="predicted"/>
<feature type="region of interest" description="Disordered" evidence="1">
    <location>
        <begin position="302"/>
        <end position="327"/>
    </location>
</feature>
<evidence type="ECO:0000313" key="2">
    <source>
        <dbReference type="EMBL" id="EJK60644.1"/>
    </source>
</evidence>